<evidence type="ECO:0000313" key="7">
    <source>
        <dbReference type="EMBL" id="GAA1976825.1"/>
    </source>
</evidence>
<feature type="transmembrane region" description="Helical" evidence="5">
    <location>
        <begin position="130"/>
        <end position="148"/>
    </location>
</feature>
<proteinExistence type="predicted"/>
<dbReference type="RefSeq" id="WP_344048438.1">
    <property type="nucleotide sequence ID" value="NZ_BAAAPB010000008.1"/>
</dbReference>
<feature type="transmembrane region" description="Helical" evidence="5">
    <location>
        <begin position="86"/>
        <end position="104"/>
    </location>
</feature>
<dbReference type="InterPro" id="IPR000792">
    <property type="entry name" value="Tscrpt_reg_LuxR_C"/>
</dbReference>
<dbReference type="Gene3D" id="1.10.10.10">
    <property type="entry name" value="Winged helix-like DNA-binding domain superfamily/Winged helix DNA-binding domain"/>
    <property type="match status" value="1"/>
</dbReference>
<sequence>MRATREWAMVDAGIAAALAAACALEILSPRLVPGVGEVVGNRPVLLATSLAAASALAVRRRLPLSVLCVVVGAMSLQQALTTPTGGLMLLLVAMVAAYASSAYATPARGAFAGAVIVGGAAAIGEDAGDWAFIAVVLGGAWLVGYVVMQRSTELQGAREDNRDLSARLARAAHQLEEAQRRLPAGPTPEEVAALTSREVEVARAIARGMSNGEIADDLSISEWTVKTHVANILRKLGLRDRAQVVVAAYESGLVAPGGRGAGRSPSTGDHLTE</sequence>
<feature type="coiled-coil region" evidence="4">
    <location>
        <begin position="154"/>
        <end position="181"/>
    </location>
</feature>
<keyword evidence="3" id="KW-0804">Transcription</keyword>
<feature type="transmembrane region" description="Helical" evidence="5">
    <location>
        <begin position="109"/>
        <end position="124"/>
    </location>
</feature>
<reference evidence="8" key="1">
    <citation type="journal article" date="2019" name="Int. J. Syst. Evol. Microbiol.">
        <title>The Global Catalogue of Microorganisms (GCM) 10K type strain sequencing project: providing services to taxonomists for standard genome sequencing and annotation.</title>
        <authorList>
            <consortium name="The Broad Institute Genomics Platform"/>
            <consortium name="The Broad Institute Genome Sequencing Center for Infectious Disease"/>
            <person name="Wu L."/>
            <person name="Ma J."/>
        </authorList>
    </citation>
    <scope>NUCLEOTIDE SEQUENCE [LARGE SCALE GENOMIC DNA]</scope>
    <source>
        <strain evidence="8">JCM 15309</strain>
    </source>
</reference>
<keyword evidence="5" id="KW-1133">Transmembrane helix</keyword>
<keyword evidence="5" id="KW-0812">Transmembrane</keyword>
<keyword evidence="1" id="KW-0805">Transcription regulation</keyword>
<dbReference type="Pfam" id="PF00196">
    <property type="entry name" value="GerE"/>
    <property type="match status" value="1"/>
</dbReference>
<keyword evidence="8" id="KW-1185">Reference proteome</keyword>
<evidence type="ECO:0000256" key="5">
    <source>
        <dbReference type="SAM" id="Phobius"/>
    </source>
</evidence>
<dbReference type="PROSITE" id="PS51257">
    <property type="entry name" value="PROKAR_LIPOPROTEIN"/>
    <property type="match status" value="1"/>
</dbReference>
<name>A0ABN2RXY0_9ACTN</name>
<comment type="caution">
    <text evidence="7">The sequence shown here is derived from an EMBL/GenBank/DDBJ whole genome shotgun (WGS) entry which is preliminary data.</text>
</comment>
<dbReference type="InterPro" id="IPR016032">
    <property type="entry name" value="Sig_transdc_resp-reg_C-effctor"/>
</dbReference>
<feature type="domain" description="HTH luxR-type" evidence="6">
    <location>
        <begin position="187"/>
        <end position="252"/>
    </location>
</feature>
<evidence type="ECO:0000256" key="3">
    <source>
        <dbReference type="ARBA" id="ARBA00023163"/>
    </source>
</evidence>
<dbReference type="PANTHER" id="PTHR44688">
    <property type="entry name" value="DNA-BINDING TRANSCRIPTIONAL ACTIVATOR DEVR_DOSR"/>
    <property type="match status" value="1"/>
</dbReference>
<dbReference type="PROSITE" id="PS50043">
    <property type="entry name" value="HTH_LUXR_2"/>
    <property type="match status" value="1"/>
</dbReference>
<evidence type="ECO:0000259" key="6">
    <source>
        <dbReference type="PROSITE" id="PS50043"/>
    </source>
</evidence>
<dbReference type="PRINTS" id="PR00038">
    <property type="entry name" value="HTHLUXR"/>
</dbReference>
<gene>
    <name evidence="7" type="ORF">GCM10009798_42550</name>
</gene>
<keyword evidence="5" id="KW-0472">Membrane</keyword>
<dbReference type="PROSITE" id="PS00622">
    <property type="entry name" value="HTH_LUXR_1"/>
    <property type="match status" value="1"/>
</dbReference>
<organism evidence="7 8">
    <name type="scientific">Nocardioides panacihumi</name>
    <dbReference type="NCBI Taxonomy" id="400774"/>
    <lineage>
        <taxon>Bacteria</taxon>
        <taxon>Bacillati</taxon>
        <taxon>Actinomycetota</taxon>
        <taxon>Actinomycetes</taxon>
        <taxon>Propionibacteriales</taxon>
        <taxon>Nocardioidaceae</taxon>
        <taxon>Nocardioides</taxon>
    </lineage>
</organism>
<evidence type="ECO:0000256" key="4">
    <source>
        <dbReference type="SAM" id="Coils"/>
    </source>
</evidence>
<dbReference type="SUPFAM" id="SSF46894">
    <property type="entry name" value="C-terminal effector domain of the bipartite response regulators"/>
    <property type="match status" value="1"/>
</dbReference>
<evidence type="ECO:0000256" key="2">
    <source>
        <dbReference type="ARBA" id="ARBA00023125"/>
    </source>
</evidence>
<accession>A0ABN2RXY0</accession>
<protein>
    <recommendedName>
        <fullName evidence="6">HTH luxR-type domain-containing protein</fullName>
    </recommendedName>
</protein>
<dbReference type="PANTHER" id="PTHR44688:SF16">
    <property type="entry name" value="DNA-BINDING TRANSCRIPTIONAL ACTIVATOR DEVR_DOSR"/>
    <property type="match status" value="1"/>
</dbReference>
<keyword evidence="4" id="KW-0175">Coiled coil</keyword>
<dbReference type="Proteomes" id="UP001500571">
    <property type="component" value="Unassembled WGS sequence"/>
</dbReference>
<dbReference type="InterPro" id="IPR036388">
    <property type="entry name" value="WH-like_DNA-bd_sf"/>
</dbReference>
<evidence type="ECO:0000313" key="8">
    <source>
        <dbReference type="Proteomes" id="UP001500571"/>
    </source>
</evidence>
<keyword evidence="2" id="KW-0238">DNA-binding</keyword>
<dbReference type="SMART" id="SM00421">
    <property type="entry name" value="HTH_LUXR"/>
    <property type="match status" value="1"/>
</dbReference>
<dbReference type="EMBL" id="BAAAPB010000008">
    <property type="protein sequence ID" value="GAA1976825.1"/>
    <property type="molecule type" value="Genomic_DNA"/>
</dbReference>
<dbReference type="CDD" id="cd06170">
    <property type="entry name" value="LuxR_C_like"/>
    <property type="match status" value="1"/>
</dbReference>
<evidence type="ECO:0000256" key="1">
    <source>
        <dbReference type="ARBA" id="ARBA00023015"/>
    </source>
</evidence>
<feature type="transmembrane region" description="Helical" evidence="5">
    <location>
        <begin position="7"/>
        <end position="27"/>
    </location>
</feature>